<protein>
    <submittedName>
        <fullName evidence="1">Uncharacterized protein</fullName>
    </submittedName>
</protein>
<dbReference type="EMBL" id="CM056820">
    <property type="protein sequence ID" value="KAJ8615292.1"/>
    <property type="molecule type" value="Genomic_DNA"/>
</dbReference>
<organism evidence="1 2">
    <name type="scientific">Persea americana</name>
    <name type="common">Avocado</name>
    <dbReference type="NCBI Taxonomy" id="3435"/>
    <lineage>
        <taxon>Eukaryota</taxon>
        <taxon>Viridiplantae</taxon>
        <taxon>Streptophyta</taxon>
        <taxon>Embryophyta</taxon>
        <taxon>Tracheophyta</taxon>
        <taxon>Spermatophyta</taxon>
        <taxon>Magnoliopsida</taxon>
        <taxon>Magnoliidae</taxon>
        <taxon>Laurales</taxon>
        <taxon>Lauraceae</taxon>
        <taxon>Persea</taxon>
    </lineage>
</organism>
<accession>A0ACC2K2R2</accession>
<reference evidence="1 2" key="1">
    <citation type="journal article" date="2022" name="Hortic Res">
        <title>A haplotype resolved chromosomal level avocado genome allows analysis of novel avocado genes.</title>
        <authorList>
            <person name="Nath O."/>
            <person name="Fletcher S.J."/>
            <person name="Hayward A."/>
            <person name="Shaw L.M."/>
            <person name="Masouleh A.K."/>
            <person name="Furtado A."/>
            <person name="Henry R.J."/>
            <person name="Mitter N."/>
        </authorList>
    </citation>
    <scope>NUCLEOTIDE SEQUENCE [LARGE SCALE GENOMIC DNA]</scope>
    <source>
        <strain evidence="2">cv. Hass</strain>
    </source>
</reference>
<dbReference type="Proteomes" id="UP001234297">
    <property type="component" value="Chromosome 12"/>
</dbReference>
<gene>
    <name evidence="1" type="ORF">MRB53_034664</name>
</gene>
<name>A0ACC2K2R2_PERAE</name>
<keyword evidence="2" id="KW-1185">Reference proteome</keyword>
<evidence type="ECO:0000313" key="1">
    <source>
        <dbReference type="EMBL" id="KAJ8615292.1"/>
    </source>
</evidence>
<evidence type="ECO:0000313" key="2">
    <source>
        <dbReference type="Proteomes" id="UP001234297"/>
    </source>
</evidence>
<sequence length="104" mass="11937">MTHRISVWKQKKNNENDADRQVAIARSESAEEGRAETSKVLPDLIWTSEVGSTLDQEKKTEDGDKTIFVGWQSLRKQRLQGSRRHRRSEALHLVFFLSKGGSKE</sequence>
<comment type="caution">
    <text evidence="1">The sequence shown here is derived from an EMBL/GenBank/DDBJ whole genome shotgun (WGS) entry which is preliminary data.</text>
</comment>
<proteinExistence type="predicted"/>